<dbReference type="AlphaFoldDB" id="A0A0P7ZJD4"/>
<dbReference type="CDD" id="cd00090">
    <property type="entry name" value="HTH_ARSR"/>
    <property type="match status" value="1"/>
</dbReference>
<dbReference type="Proteomes" id="UP000050360">
    <property type="component" value="Unassembled WGS sequence"/>
</dbReference>
<evidence type="ECO:0000313" key="1">
    <source>
        <dbReference type="EMBL" id="KPQ45205.1"/>
    </source>
</evidence>
<dbReference type="InterPro" id="IPR036388">
    <property type="entry name" value="WH-like_DNA-bd_sf"/>
</dbReference>
<feature type="non-terminal residue" evidence="1">
    <location>
        <position position="1"/>
    </location>
</feature>
<reference evidence="1 2" key="1">
    <citation type="submission" date="2015-09" db="EMBL/GenBank/DDBJ databases">
        <title>A metagenomics-based metabolic model of nitrate-dependent anaerobic oxidation of methane by Methanoperedens-like archaea.</title>
        <authorList>
            <person name="Arshad A."/>
            <person name="Speth D.R."/>
            <person name="De Graaf R.M."/>
            <person name="Op Den Camp H.J."/>
            <person name="Jetten M.S."/>
            <person name="Welte C.U."/>
        </authorList>
    </citation>
    <scope>NUCLEOTIDE SEQUENCE [LARGE SCALE GENOMIC DNA]</scope>
</reference>
<dbReference type="Pfam" id="PF25212">
    <property type="entry name" value="HVO_A0114"/>
    <property type="match status" value="1"/>
</dbReference>
<protein>
    <submittedName>
        <fullName evidence="1">Uncharacterized protein</fullName>
    </submittedName>
</protein>
<dbReference type="Gene3D" id="1.10.10.10">
    <property type="entry name" value="Winged helix-like DNA-binding domain superfamily/Winged helix DNA-binding domain"/>
    <property type="match status" value="1"/>
</dbReference>
<dbReference type="SUPFAM" id="SSF46785">
    <property type="entry name" value="Winged helix' DNA-binding domain"/>
    <property type="match status" value="1"/>
</dbReference>
<proteinExistence type="predicted"/>
<dbReference type="EMBL" id="LKCM01000018">
    <property type="protein sequence ID" value="KPQ45205.1"/>
    <property type="molecule type" value="Genomic_DNA"/>
</dbReference>
<dbReference type="InterPro" id="IPR011991">
    <property type="entry name" value="ArsR-like_HTH"/>
</dbReference>
<accession>A0A0P7ZJD4</accession>
<comment type="caution">
    <text evidence="1">The sequence shown here is derived from an EMBL/GenBank/DDBJ whole genome shotgun (WGS) entry which is preliminary data.</text>
</comment>
<evidence type="ECO:0000313" key="2">
    <source>
        <dbReference type="Proteomes" id="UP000050360"/>
    </source>
</evidence>
<sequence length="100" mass="11453">EINEILGNAEKGIIKDDNTLLLTPHQAAGLFTPRRLEMLHHIAKNPHINVSEIAEILHRDWKSVLRDLKYLEGFGLVELVKEGRHRMVDMVSTEQVMAFT</sequence>
<gene>
    <name evidence="1" type="ORF">MPEBLZ_00227</name>
</gene>
<dbReference type="InterPro" id="IPR036390">
    <property type="entry name" value="WH_DNA-bd_sf"/>
</dbReference>
<organism evidence="1 2">
    <name type="scientific">Candidatus Methanoperedens nitratireducens</name>
    <dbReference type="NCBI Taxonomy" id="1392998"/>
    <lineage>
        <taxon>Archaea</taxon>
        <taxon>Methanobacteriati</taxon>
        <taxon>Methanobacteriota</taxon>
        <taxon>Stenosarchaea group</taxon>
        <taxon>Methanomicrobia</taxon>
        <taxon>Methanosarcinales</taxon>
        <taxon>ANME-2 cluster</taxon>
        <taxon>Candidatus Methanoperedentaceae</taxon>
        <taxon>Candidatus Methanoperedens</taxon>
    </lineage>
</organism>
<name>A0A0P7ZJD4_9EURY</name>